<evidence type="ECO:0000313" key="1">
    <source>
        <dbReference type="EMBL" id="EEB32564.1"/>
    </source>
</evidence>
<accession>B6WWV0</accession>
<protein>
    <submittedName>
        <fullName evidence="1">Uncharacterized protein</fullName>
    </submittedName>
</protein>
<dbReference type="Proteomes" id="UP000003676">
    <property type="component" value="Unassembled WGS sequence"/>
</dbReference>
<comment type="caution">
    <text evidence="1">The sequence shown here is derived from an EMBL/GenBank/DDBJ whole genome shotgun (WGS) entry which is preliminary data.</text>
</comment>
<name>B6WWV0_9BACT</name>
<dbReference type="AlphaFoldDB" id="B6WWV0"/>
<organism evidence="1 2">
    <name type="scientific">Desulfovibrio piger ATCC 29098</name>
    <dbReference type="NCBI Taxonomy" id="411464"/>
    <lineage>
        <taxon>Bacteria</taxon>
        <taxon>Pseudomonadati</taxon>
        <taxon>Thermodesulfobacteriota</taxon>
        <taxon>Desulfovibrionia</taxon>
        <taxon>Desulfovibrionales</taxon>
        <taxon>Desulfovibrionaceae</taxon>
        <taxon>Desulfovibrio</taxon>
    </lineage>
</organism>
<proteinExistence type="predicted"/>
<sequence>MSFHESLIGLLAVPGRTEEMWYPARPWGGGGAWRGQPRAVITTGR</sequence>
<evidence type="ECO:0000313" key="2">
    <source>
        <dbReference type="Proteomes" id="UP000003676"/>
    </source>
</evidence>
<dbReference type="HOGENOM" id="CLU_3198992_0_0_7"/>
<dbReference type="EMBL" id="ABXU01000075">
    <property type="protein sequence ID" value="EEB32564.1"/>
    <property type="molecule type" value="Genomic_DNA"/>
</dbReference>
<reference evidence="1 2" key="2">
    <citation type="submission" date="2008-10" db="EMBL/GenBank/DDBJ databases">
        <authorList>
            <person name="Fulton L."/>
            <person name="Clifton S."/>
            <person name="Fulton B."/>
            <person name="Xu J."/>
            <person name="Minx P."/>
            <person name="Pepin K.H."/>
            <person name="Johnson M."/>
            <person name="Bhonagiri V."/>
            <person name="Nash W.E."/>
            <person name="Mardis E.R."/>
            <person name="Wilson R.K."/>
        </authorList>
    </citation>
    <scope>NUCLEOTIDE SEQUENCE [LARGE SCALE GENOMIC DNA]</scope>
    <source>
        <strain evidence="1 2">ATCC 29098</strain>
    </source>
</reference>
<reference evidence="1 2" key="1">
    <citation type="submission" date="2008-10" db="EMBL/GenBank/DDBJ databases">
        <title>Draft genome sequence of Desulvovibrio piger (ATCC 29098).</title>
        <authorList>
            <person name="Sudarsanam P."/>
            <person name="Ley R."/>
            <person name="Guruge J."/>
            <person name="Turnbaugh P.J."/>
            <person name="Mahowald M."/>
            <person name="Liep D."/>
            <person name="Gordon J."/>
        </authorList>
    </citation>
    <scope>NUCLEOTIDE SEQUENCE [LARGE SCALE GENOMIC DNA]</scope>
    <source>
        <strain evidence="1 2">ATCC 29098</strain>
    </source>
</reference>
<gene>
    <name evidence="1" type="ORF">DESPIG_02572</name>
</gene>